<reference evidence="9" key="1">
    <citation type="submission" date="2021-06" db="EMBL/GenBank/DDBJ databases">
        <authorList>
            <person name="Kallberg Y."/>
            <person name="Tangrot J."/>
            <person name="Rosling A."/>
        </authorList>
    </citation>
    <scope>NUCLEOTIDE SEQUENCE</scope>
    <source>
        <strain evidence="9">FL130A</strain>
    </source>
</reference>
<keyword evidence="10" id="KW-1185">Reference proteome</keyword>
<dbReference type="AlphaFoldDB" id="A0A9N8VX69"/>
<evidence type="ECO:0000256" key="8">
    <source>
        <dbReference type="SAM" id="MobiDB-lite"/>
    </source>
</evidence>
<protein>
    <recommendedName>
        <fullName evidence="7">Anti-silencing function protein 1</fullName>
    </recommendedName>
</protein>
<evidence type="ECO:0000313" key="9">
    <source>
        <dbReference type="EMBL" id="CAG8465595.1"/>
    </source>
</evidence>
<dbReference type="Proteomes" id="UP000789508">
    <property type="component" value="Unassembled WGS sequence"/>
</dbReference>
<comment type="similarity">
    <text evidence="2">Belongs to the ASF1 family.</text>
</comment>
<dbReference type="PANTHER" id="PTHR12040">
    <property type="entry name" value="ANTI-SILENCING PROTEIN 1"/>
    <property type="match status" value="1"/>
</dbReference>
<sequence>MSIVNITDIKVLDNPALFTTEFSFEITFECITELNEDLEWKVIYVGSPESEEYDQVLDSIMVGPVPVGINKFLFQVPPADHTKIPPHDILGVTVVIITCSFRNQEFVRVGYYVNNEYRDEEMRENPPEELLLDKLYKNILADKPRVTRVPIRCEFFPPSSQSTGFGNPGSSFSVEPMSS</sequence>
<dbReference type="PANTHER" id="PTHR12040:SF0">
    <property type="entry name" value="HISTONE CHAPERONE ASF1"/>
    <property type="match status" value="1"/>
</dbReference>
<dbReference type="InterPro" id="IPR006818">
    <property type="entry name" value="ASF1-like"/>
</dbReference>
<keyword evidence="3" id="KW-0805">Transcription regulation</keyword>
<dbReference type="EMBL" id="CAJVPS010000211">
    <property type="protein sequence ID" value="CAG8465595.1"/>
    <property type="molecule type" value="Genomic_DNA"/>
</dbReference>
<name>A0A9N8VX69_9GLOM</name>
<organism evidence="9 10">
    <name type="scientific">Ambispora leptoticha</name>
    <dbReference type="NCBI Taxonomy" id="144679"/>
    <lineage>
        <taxon>Eukaryota</taxon>
        <taxon>Fungi</taxon>
        <taxon>Fungi incertae sedis</taxon>
        <taxon>Mucoromycota</taxon>
        <taxon>Glomeromycotina</taxon>
        <taxon>Glomeromycetes</taxon>
        <taxon>Archaeosporales</taxon>
        <taxon>Ambisporaceae</taxon>
        <taxon>Ambispora</taxon>
    </lineage>
</organism>
<dbReference type="GO" id="GO:0000785">
    <property type="term" value="C:chromatin"/>
    <property type="evidence" value="ECO:0007669"/>
    <property type="project" value="TreeGrafter"/>
</dbReference>
<dbReference type="GO" id="GO:0006335">
    <property type="term" value="P:DNA replication-dependent chromatin assembly"/>
    <property type="evidence" value="ECO:0007669"/>
    <property type="project" value="TreeGrafter"/>
</dbReference>
<proteinExistence type="inferred from homology"/>
<dbReference type="InterPro" id="IPR036747">
    <property type="entry name" value="ASF1-like_sf"/>
</dbReference>
<dbReference type="Pfam" id="PF04729">
    <property type="entry name" value="ASF1_hist_chap"/>
    <property type="match status" value="1"/>
</dbReference>
<evidence type="ECO:0000256" key="6">
    <source>
        <dbReference type="ARBA" id="ARBA00023242"/>
    </source>
</evidence>
<feature type="region of interest" description="Disordered" evidence="8">
    <location>
        <begin position="159"/>
        <end position="179"/>
    </location>
</feature>
<gene>
    <name evidence="9" type="ORF">ALEPTO_LOCUS1760</name>
</gene>
<dbReference type="FunFam" id="2.60.40.1490:FF:000001">
    <property type="entry name" value="Histone chaperone ASF1"/>
    <property type="match status" value="1"/>
</dbReference>
<evidence type="ECO:0000256" key="2">
    <source>
        <dbReference type="ARBA" id="ARBA00006051"/>
    </source>
</evidence>
<dbReference type="GO" id="GO:0042393">
    <property type="term" value="F:histone binding"/>
    <property type="evidence" value="ECO:0007669"/>
    <property type="project" value="TreeGrafter"/>
</dbReference>
<dbReference type="SUPFAM" id="SSF101546">
    <property type="entry name" value="ASF1-like"/>
    <property type="match status" value="1"/>
</dbReference>
<accession>A0A9N8VX69</accession>
<keyword evidence="5" id="KW-0143">Chaperone</keyword>
<dbReference type="GO" id="GO:0005634">
    <property type="term" value="C:nucleus"/>
    <property type="evidence" value="ECO:0007669"/>
    <property type="project" value="UniProtKB-SubCell"/>
</dbReference>
<comment type="caution">
    <text evidence="9">The sequence shown here is derived from an EMBL/GenBank/DDBJ whole genome shotgun (WGS) entry which is preliminary data.</text>
</comment>
<dbReference type="Gene3D" id="2.60.40.1490">
    <property type="entry name" value="Histone chaperone ASF1-like"/>
    <property type="match status" value="1"/>
</dbReference>
<evidence type="ECO:0000313" key="10">
    <source>
        <dbReference type="Proteomes" id="UP000789508"/>
    </source>
</evidence>
<keyword evidence="6" id="KW-0539">Nucleus</keyword>
<dbReference type="OrthoDB" id="29755at2759"/>
<evidence type="ECO:0000256" key="7">
    <source>
        <dbReference type="ARBA" id="ARBA00032776"/>
    </source>
</evidence>
<comment type="subcellular location">
    <subcellularLocation>
        <location evidence="1">Nucleus</location>
    </subcellularLocation>
</comment>
<evidence type="ECO:0000256" key="1">
    <source>
        <dbReference type="ARBA" id="ARBA00004123"/>
    </source>
</evidence>
<keyword evidence="4" id="KW-0804">Transcription</keyword>
<evidence type="ECO:0000256" key="5">
    <source>
        <dbReference type="ARBA" id="ARBA00023186"/>
    </source>
</evidence>
<evidence type="ECO:0000256" key="4">
    <source>
        <dbReference type="ARBA" id="ARBA00023163"/>
    </source>
</evidence>
<evidence type="ECO:0000256" key="3">
    <source>
        <dbReference type="ARBA" id="ARBA00023015"/>
    </source>
</evidence>